<dbReference type="PANTHER" id="PTHR30146">
    <property type="entry name" value="LACI-RELATED TRANSCRIPTIONAL REPRESSOR"/>
    <property type="match status" value="1"/>
</dbReference>
<accession>A0ABS1K6L9</accession>
<dbReference type="InterPro" id="IPR046335">
    <property type="entry name" value="LacI/GalR-like_sensor"/>
</dbReference>
<keyword evidence="8" id="KW-1185">Reference proteome</keyword>
<proteinExistence type="predicted"/>
<dbReference type="SUPFAM" id="SSF53822">
    <property type="entry name" value="Periplasmic binding protein-like I"/>
    <property type="match status" value="1"/>
</dbReference>
<keyword evidence="4" id="KW-0804">Transcription</keyword>
<feature type="region of interest" description="Disordered" evidence="5">
    <location>
        <begin position="202"/>
        <end position="221"/>
    </location>
</feature>
<keyword evidence="1" id="KW-0678">Repressor</keyword>
<name>A0ABS1K6L9_9MICC</name>
<evidence type="ECO:0000313" key="7">
    <source>
        <dbReference type="EMBL" id="MBL0706957.1"/>
    </source>
</evidence>
<comment type="caution">
    <text evidence="7">The sequence shown here is derived from an EMBL/GenBank/DDBJ whole genome shotgun (WGS) entry which is preliminary data.</text>
</comment>
<dbReference type="Pfam" id="PF13377">
    <property type="entry name" value="Peripla_BP_3"/>
    <property type="match status" value="1"/>
</dbReference>
<sequence length="221" mass="23427">MVAVDRSAGIPTDLVVAANVAGAAEGTEWLYGQGFKRVACITGPRHVTTARQRRAGWAEATHAHGPLNEDYLLWSDYHAAGGHAAMLRLLGLETPPDAAFVANNLMAMGAIGALRESGLQPPEFGLAVFGDLPFVPWERYAVHVVPLQAREIGAHAARLLLDRINGEVGSPRKIIIDSSGRPSDEHVDAGRAALVGQIESLAQPPPACSPRVRSQTGLLPD</sequence>
<feature type="compositionally biased region" description="Polar residues" evidence="5">
    <location>
        <begin position="212"/>
        <end position="221"/>
    </location>
</feature>
<organism evidence="7 8">
    <name type="scientific">Sinomonas cellulolyticus</name>
    <dbReference type="NCBI Taxonomy" id="2801916"/>
    <lineage>
        <taxon>Bacteria</taxon>
        <taxon>Bacillati</taxon>
        <taxon>Actinomycetota</taxon>
        <taxon>Actinomycetes</taxon>
        <taxon>Micrococcales</taxon>
        <taxon>Micrococcaceae</taxon>
        <taxon>Sinomonas</taxon>
    </lineage>
</organism>
<gene>
    <name evidence="7" type="ORF">JJE72_15790</name>
</gene>
<dbReference type="PANTHER" id="PTHR30146:SF148">
    <property type="entry name" value="HTH-TYPE TRANSCRIPTIONAL REPRESSOR PURR-RELATED"/>
    <property type="match status" value="1"/>
</dbReference>
<protein>
    <submittedName>
        <fullName evidence="7">Substrate-binding domain-containing protein</fullName>
    </submittedName>
</protein>
<evidence type="ECO:0000256" key="3">
    <source>
        <dbReference type="ARBA" id="ARBA00023125"/>
    </source>
</evidence>
<evidence type="ECO:0000256" key="1">
    <source>
        <dbReference type="ARBA" id="ARBA00022491"/>
    </source>
</evidence>
<evidence type="ECO:0000313" key="8">
    <source>
        <dbReference type="Proteomes" id="UP000639051"/>
    </source>
</evidence>
<dbReference type="EMBL" id="JAERRC010000040">
    <property type="protein sequence ID" value="MBL0706957.1"/>
    <property type="molecule type" value="Genomic_DNA"/>
</dbReference>
<evidence type="ECO:0000256" key="4">
    <source>
        <dbReference type="ARBA" id="ARBA00023163"/>
    </source>
</evidence>
<evidence type="ECO:0000256" key="5">
    <source>
        <dbReference type="SAM" id="MobiDB-lite"/>
    </source>
</evidence>
<reference evidence="7 8" key="1">
    <citation type="submission" date="2021-01" db="EMBL/GenBank/DDBJ databases">
        <title>Genome public.</title>
        <authorList>
            <person name="Liu C."/>
            <person name="Sun Q."/>
        </authorList>
    </citation>
    <scope>NUCLEOTIDE SEQUENCE [LARGE SCALE GENOMIC DNA]</scope>
    <source>
        <strain evidence="7 8">JC656</strain>
    </source>
</reference>
<evidence type="ECO:0000259" key="6">
    <source>
        <dbReference type="Pfam" id="PF13377"/>
    </source>
</evidence>
<evidence type="ECO:0000256" key="2">
    <source>
        <dbReference type="ARBA" id="ARBA00023015"/>
    </source>
</evidence>
<feature type="domain" description="Transcriptional regulator LacI/GalR-like sensor" evidence="6">
    <location>
        <begin position="29"/>
        <end position="175"/>
    </location>
</feature>
<dbReference type="Proteomes" id="UP000639051">
    <property type="component" value="Unassembled WGS sequence"/>
</dbReference>
<dbReference type="CDD" id="cd06267">
    <property type="entry name" value="PBP1_LacI_sugar_binding-like"/>
    <property type="match status" value="1"/>
</dbReference>
<keyword evidence="3" id="KW-0238">DNA-binding</keyword>
<keyword evidence="2" id="KW-0805">Transcription regulation</keyword>
<dbReference type="InterPro" id="IPR028082">
    <property type="entry name" value="Peripla_BP_I"/>
</dbReference>
<dbReference type="Gene3D" id="3.40.50.2300">
    <property type="match status" value="2"/>
</dbReference>